<feature type="compositionally biased region" description="Basic and acidic residues" evidence="1">
    <location>
        <begin position="373"/>
        <end position="403"/>
    </location>
</feature>
<feature type="compositionally biased region" description="Basic and acidic residues" evidence="1">
    <location>
        <begin position="342"/>
        <end position="355"/>
    </location>
</feature>
<reference evidence="2 3" key="2">
    <citation type="submission" date="2018-11" db="EMBL/GenBank/DDBJ databases">
        <authorList>
            <consortium name="Pathogen Informatics"/>
        </authorList>
    </citation>
    <scope>NUCLEOTIDE SEQUENCE [LARGE SCALE GENOMIC DNA]</scope>
    <source>
        <strain evidence="2 3">Egypt</strain>
    </source>
</reference>
<keyword evidence="3" id="KW-1185">Reference proteome</keyword>
<evidence type="ECO:0000313" key="4">
    <source>
        <dbReference type="WBParaSite" id="ECPE_0001547701-mRNA-1"/>
    </source>
</evidence>
<proteinExistence type="predicted"/>
<organism evidence="4">
    <name type="scientific">Echinostoma caproni</name>
    <dbReference type="NCBI Taxonomy" id="27848"/>
    <lineage>
        <taxon>Eukaryota</taxon>
        <taxon>Metazoa</taxon>
        <taxon>Spiralia</taxon>
        <taxon>Lophotrochozoa</taxon>
        <taxon>Platyhelminthes</taxon>
        <taxon>Trematoda</taxon>
        <taxon>Digenea</taxon>
        <taxon>Plagiorchiida</taxon>
        <taxon>Echinostomata</taxon>
        <taxon>Echinostomatoidea</taxon>
        <taxon>Echinostomatidae</taxon>
        <taxon>Echinostoma</taxon>
    </lineage>
</organism>
<feature type="region of interest" description="Disordered" evidence="1">
    <location>
        <begin position="1"/>
        <end position="36"/>
    </location>
</feature>
<dbReference type="Proteomes" id="UP000272942">
    <property type="component" value="Unassembled WGS sequence"/>
</dbReference>
<sequence length="403" mass="45985">MFSSSPARPLPPPHTHTPSPSKPNPGQMSEKEEKISLLEREKQQWRIELEVLQVKLQNATSLLEDTENRLKMATRERSAQLHRVAQLENERDEAIREAATVAGRAKIRVQRDALNRELTELKQVLAGSTAENAAEKRQLQARLRELEVHNEARITDFKSELERTREELERLQVDLQTSQTAEREQKSLNQQYKWKIDELEDQLSHSNRRITALERRNTDLDTELVRAKADLSASREAASLRRAARVRMADEWLQAADDDVTDEDEKNALRINEMGQESQSEESSAASRLSRMAAGRNRSSFRDMQMSKANSLYRSNPSIFRDSLGSMGDKTSMSRGSSNTLDRIDDRTGPRDPLRLRALRTAGLPRSSMYTKADVKQFETTQEEKPETATEANKKETAEDSES</sequence>
<gene>
    <name evidence="2" type="ORF">ECPE_LOCUS15438</name>
</gene>
<dbReference type="AlphaFoldDB" id="A0A183B8A2"/>
<feature type="compositionally biased region" description="Polar residues" evidence="1">
    <location>
        <begin position="329"/>
        <end position="341"/>
    </location>
</feature>
<feature type="region of interest" description="Disordered" evidence="1">
    <location>
        <begin position="323"/>
        <end position="403"/>
    </location>
</feature>
<feature type="compositionally biased region" description="Pro residues" evidence="1">
    <location>
        <begin position="8"/>
        <end position="23"/>
    </location>
</feature>
<evidence type="ECO:0000313" key="2">
    <source>
        <dbReference type="EMBL" id="VDP92710.1"/>
    </source>
</evidence>
<feature type="compositionally biased region" description="Low complexity" evidence="1">
    <location>
        <begin position="273"/>
        <end position="295"/>
    </location>
</feature>
<evidence type="ECO:0000256" key="1">
    <source>
        <dbReference type="SAM" id="MobiDB-lite"/>
    </source>
</evidence>
<dbReference type="OrthoDB" id="2505895at2759"/>
<dbReference type="WBParaSite" id="ECPE_0001547701-mRNA-1">
    <property type="protein sequence ID" value="ECPE_0001547701-mRNA-1"/>
    <property type="gene ID" value="ECPE_0001547701"/>
</dbReference>
<evidence type="ECO:0000313" key="3">
    <source>
        <dbReference type="Proteomes" id="UP000272942"/>
    </source>
</evidence>
<accession>A0A183B8A2</accession>
<reference evidence="4" key="1">
    <citation type="submission" date="2016-06" db="UniProtKB">
        <authorList>
            <consortium name="WormBaseParasite"/>
        </authorList>
    </citation>
    <scope>IDENTIFICATION</scope>
</reference>
<name>A0A183B8A2_9TREM</name>
<feature type="region of interest" description="Disordered" evidence="1">
    <location>
        <begin position="271"/>
        <end position="304"/>
    </location>
</feature>
<dbReference type="EMBL" id="UZAN01060531">
    <property type="protein sequence ID" value="VDP92710.1"/>
    <property type="molecule type" value="Genomic_DNA"/>
</dbReference>
<protein>
    <submittedName>
        <fullName evidence="4">Myosin_tail_1 domain-containing protein</fullName>
    </submittedName>
</protein>